<dbReference type="PANTHER" id="PTHR13420:SF7">
    <property type="entry name" value="UPF0235 PROTEIN C15ORF40"/>
    <property type="match status" value="1"/>
</dbReference>
<dbReference type="SUPFAM" id="SSF69786">
    <property type="entry name" value="YggU-like"/>
    <property type="match status" value="1"/>
</dbReference>
<dbReference type="PANTHER" id="PTHR13420">
    <property type="entry name" value="UPF0235 PROTEIN C15ORF40"/>
    <property type="match status" value="1"/>
</dbReference>
<dbReference type="NCBIfam" id="TIGR00251">
    <property type="entry name" value="DUF167 family protein"/>
    <property type="match status" value="1"/>
</dbReference>
<dbReference type="AlphaFoldDB" id="A0AAC8VEG3"/>
<dbReference type="Proteomes" id="UP000242800">
    <property type="component" value="Chromosome"/>
</dbReference>
<comment type="similarity">
    <text evidence="1 2">Belongs to the UPF0235 family.</text>
</comment>
<evidence type="ECO:0000256" key="1">
    <source>
        <dbReference type="ARBA" id="ARBA00010364"/>
    </source>
</evidence>
<evidence type="ECO:0000256" key="2">
    <source>
        <dbReference type="HAMAP-Rule" id="MF_00634"/>
    </source>
</evidence>
<keyword evidence="4" id="KW-1185">Reference proteome</keyword>
<dbReference type="RefSeq" id="WP_064461526.1">
    <property type="nucleotide sequence ID" value="NZ_CP012505.1"/>
</dbReference>
<proteinExistence type="inferred from homology"/>
<dbReference type="InterPro" id="IPR003746">
    <property type="entry name" value="DUF167"/>
</dbReference>
<dbReference type="HAMAP" id="MF_00634">
    <property type="entry name" value="UPF0235"/>
    <property type="match status" value="1"/>
</dbReference>
<dbReference type="InterPro" id="IPR036591">
    <property type="entry name" value="YggU-like_sf"/>
</dbReference>
<gene>
    <name evidence="3" type="ORF">ACH24_05745</name>
</gene>
<evidence type="ECO:0000313" key="4">
    <source>
        <dbReference type="Proteomes" id="UP000242800"/>
    </source>
</evidence>
<dbReference type="SMART" id="SM01152">
    <property type="entry name" value="DUF167"/>
    <property type="match status" value="1"/>
</dbReference>
<protein>
    <recommendedName>
        <fullName evidence="2">UPF0235 protein ACH24_05745</fullName>
    </recommendedName>
</protein>
<name>A0AAC8VEG3_9GAMM</name>
<sequence>MSFILAVYIQPNSAKNEVCGVFDGRLKIKIVAPALGGKANKALIEFIAKEFKIKKKLIKILKGETSRKKILKIDLLQVSDNLALVLKQ</sequence>
<accession>A0AAC8VEG3</accession>
<dbReference type="KEGG" id="fper:ACH24_05745"/>
<evidence type="ECO:0000313" key="3">
    <source>
        <dbReference type="EMBL" id="ALB02106.1"/>
    </source>
</evidence>
<dbReference type="GO" id="GO:0005737">
    <property type="term" value="C:cytoplasm"/>
    <property type="evidence" value="ECO:0007669"/>
    <property type="project" value="TreeGrafter"/>
</dbReference>
<reference evidence="3 4" key="1">
    <citation type="journal article" date="2016" name="Int. J. Syst. Evol. Microbiol.">
        <title>Reclassification of Wolbachia persica as Francisella persica comb. nov. and emended description of the family Francisellaceae.</title>
        <authorList>
            <person name="Larson M.A."/>
            <person name="Nalbantoglu U."/>
            <person name="Sayood K."/>
            <person name="Zentz E.B."/>
            <person name="Cer R.Z."/>
            <person name="Iwen P.C."/>
            <person name="Francesconi S.C."/>
            <person name="Bishop-Lilly K.A."/>
            <person name="Mokashi V.P."/>
            <person name="Sjostedt A."/>
            <person name="Hinrichs S.H."/>
        </authorList>
    </citation>
    <scope>NUCLEOTIDE SEQUENCE [LARGE SCALE GENOMIC DNA]</scope>
    <source>
        <strain evidence="3 4">FSC845</strain>
    </source>
</reference>
<dbReference type="Gene3D" id="3.30.1200.10">
    <property type="entry name" value="YggU-like"/>
    <property type="match status" value="1"/>
</dbReference>
<organism evidence="3 4">
    <name type="scientific">Francisella persica ATCC VR-331</name>
    <dbReference type="NCBI Taxonomy" id="1086726"/>
    <lineage>
        <taxon>Bacteria</taxon>
        <taxon>Pseudomonadati</taxon>
        <taxon>Pseudomonadota</taxon>
        <taxon>Gammaproteobacteria</taxon>
        <taxon>Thiotrichales</taxon>
        <taxon>Francisellaceae</taxon>
        <taxon>Francisella</taxon>
    </lineage>
</organism>
<dbReference type="EMBL" id="CP012505">
    <property type="protein sequence ID" value="ALB02106.1"/>
    <property type="molecule type" value="Genomic_DNA"/>
</dbReference>
<dbReference type="Pfam" id="PF02594">
    <property type="entry name" value="DUF167"/>
    <property type="match status" value="1"/>
</dbReference>